<dbReference type="Pfam" id="PF00593">
    <property type="entry name" value="TonB_dep_Rec_b-barrel"/>
    <property type="match status" value="1"/>
</dbReference>
<keyword evidence="16" id="KW-1185">Reference proteome</keyword>
<dbReference type="InterPro" id="IPR012910">
    <property type="entry name" value="Plug_dom"/>
</dbReference>
<dbReference type="EMBL" id="CP014143">
    <property type="protein sequence ID" value="AOS95803.1"/>
    <property type="molecule type" value="Genomic_DNA"/>
</dbReference>
<name>A0A1C9W3S6_9GAMM</name>
<dbReference type="PROSITE" id="PS52016">
    <property type="entry name" value="TONB_DEPENDENT_REC_3"/>
    <property type="match status" value="1"/>
</dbReference>
<organism evidence="15 16">
    <name type="scientific">Microbulbifer aggregans</name>
    <dbReference type="NCBI Taxonomy" id="1769779"/>
    <lineage>
        <taxon>Bacteria</taxon>
        <taxon>Pseudomonadati</taxon>
        <taxon>Pseudomonadota</taxon>
        <taxon>Gammaproteobacteria</taxon>
        <taxon>Cellvibrionales</taxon>
        <taxon>Microbulbiferaceae</taxon>
        <taxon>Microbulbifer</taxon>
    </lineage>
</organism>
<dbReference type="Gene3D" id="2.40.170.20">
    <property type="entry name" value="TonB-dependent receptor, beta-barrel domain"/>
    <property type="match status" value="1"/>
</dbReference>
<evidence type="ECO:0000256" key="5">
    <source>
        <dbReference type="ARBA" id="ARBA00022729"/>
    </source>
</evidence>
<dbReference type="InterPro" id="IPR010917">
    <property type="entry name" value="TonB_rcpt_CS"/>
</dbReference>
<keyword evidence="2 9" id="KW-0813">Transport</keyword>
<dbReference type="Pfam" id="PF07715">
    <property type="entry name" value="Plug"/>
    <property type="match status" value="1"/>
</dbReference>
<dbReference type="AlphaFoldDB" id="A0A1C9W3S6"/>
<evidence type="ECO:0000256" key="2">
    <source>
        <dbReference type="ARBA" id="ARBA00022448"/>
    </source>
</evidence>
<dbReference type="PANTHER" id="PTHR47234:SF1">
    <property type="entry name" value="TONB-DEPENDENT RECEPTOR"/>
    <property type="match status" value="1"/>
</dbReference>
<evidence type="ECO:0000256" key="9">
    <source>
        <dbReference type="PROSITE-ProRule" id="PRU01360"/>
    </source>
</evidence>
<evidence type="ECO:0000256" key="7">
    <source>
        <dbReference type="ARBA" id="ARBA00023136"/>
    </source>
</evidence>
<dbReference type="SUPFAM" id="SSF56935">
    <property type="entry name" value="Porins"/>
    <property type="match status" value="1"/>
</dbReference>
<evidence type="ECO:0000256" key="11">
    <source>
        <dbReference type="RuleBase" id="RU003357"/>
    </source>
</evidence>
<evidence type="ECO:0000256" key="1">
    <source>
        <dbReference type="ARBA" id="ARBA00004571"/>
    </source>
</evidence>
<proteinExistence type="inferred from homology"/>
<feature type="chain" id="PRO_5008895347" evidence="12">
    <location>
        <begin position="28"/>
        <end position="905"/>
    </location>
</feature>
<evidence type="ECO:0000256" key="8">
    <source>
        <dbReference type="ARBA" id="ARBA00023237"/>
    </source>
</evidence>
<feature type="domain" description="TonB-dependent receptor plug" evidence="14">
    <location>
        <begin position="63"/>
        <end position="179"/>
    </location>
</feature>
<gene>
    <name evidence="15" type="primary">cirA_7</name>
    <name evidence="15" type="ORF">AUP74_00331</name>
</gene>
<evidence type="ECO:0000256" key="6">
    <source>
        <dbReference type="ARBA" id="ARBA00023077"/>
    </source>
</evidence>
<dbReference type="InterPro" id="IPR037066">
    <property type="entry name" value="Plug_dom_sf"/>
</dbReference>
<keyword evidence="7 9" id="KW-0472">Membrane</keyword>
<comment type="subcellular location">
    <subcellularLocation>
        <location evidence="1 9">Cell outer membrane</location>
        <topology evidence="1 9">Multi-pass membrane protein</topology>
    </subcellularLocation>
</comment>
<accession>A0A1C9W3S6</accession>
<dbReference type="PATRIC" id="fig|1769779.3.peg.330"/>
<evidence type="ECO:0000256" key="3">
    <source>
        <dbReference type="ARBA" id="ARBA00022452"/>
    </source>
</evidence>
<feature type="domain" description="TonB-dependent receptor-like beta-barrel" evidence="13">
    <location>
        <begin position="389"/>
        <end position="868"/>
    </location>
</feature>
<evidence type="ECO:0000313" key="16">
    <source>
        <dbReference type="Proteomes" id="UP000095672"/>
    </source>
</evidence>
<keyword evidence="3 9" id="KW-1134">Transmembrane beta strand</keyword>
<dbReference type="InterPro" id="IPR000531">
    <property type="entry name" value="Beta-barrel_TonB"/>
</dbReference>
<feature type="signal peptide" evidence="12">
    <location>
        <begin position="1"/>
        <end position="27"/>
    </location>
</feature>
<dbReference type="PANTHER" id="PTHR47234">
    <property type="match status" value="1"/>
</dbReference>
<dbReference type="KEGG" id="micc:AUP74_00331"/>
<evidence type="ECO:0000313" key="15">
    <source>
        <dbReference type="EMBL" id="AOS95803.1"/>
    </source>
</evidence>
<dbReference type="InterPro" id="IPR036942">
    <property type="entry name" value="Beta-barrel_TonB_sf"/>
</dbReference>
<dbReference type="PROSITE" id="PS01156">
    <property type="entry name" value="TONB_DEPENDENT_REC_2"/>
    <property type="match status" value="1"/>
</dbReference>
<keyword evidence="4 9" id="KW-0812">Transmembrane</keyword>
<evidence type="ECO:0000259" key="13">
    <source>
        <dbReference type="Pfam" id="PF00593"/>
    </source>
</evidence>
<keyword evidence="6 11" id="KW-0798">TonB box</keyword>
<comment type="similarity">
    <text evidence="9 11">Belongs to the TonB-dependent receptor family.</text>
</comment>
<dbReference type="STRING" id="1769779.AUP74_00331"/>
<evidence type="ECO:0000259" key="14">
    <source>
        <dbReference type="Pfam" id="PF07715"/>
    </source>
</evidence>
<protein>
    <submittedName>
        <fullName evidence="15">Colicin I receptor</fullName>
    </submittedName>
</protein>
<evidence type="ECO:0000256" key="4">
    <source>
        <dbReference type="ARBA" id="ARBA00022692"/>
    </source>
</evidence>
<evidence type="ECO:0000256" key="10">
    <source>
        <dbReference type="PROSITE-ProRule" id="PRU10144"/>
    </source>
</evidence>
<dbReference type="InterPro" id="IPR039426">
    <property type="entry name" value="TonB-dep_rcpt-like"/>
</dbReference>
<keyword evidence="5 12" id="KW-0732">Signal</keyword>
<keyword evidence="15" id="KW-0675">Receptor</keyword>
<dbReference type="GO" id="GO:0009279">
    <property type="term" value="C:cell outer membrane"/>
    <property type="evidence" value="ECO:0007669"/>
    <property type="project" value="UniProtKB-SubCell"/>
</dbReference>
<dbReference type="OrthoDB" id="176248at2"/>
<dbReference type="Gene3D" id="2.170.130.10">
    <property type="entry name" value="TonB-dependent receptor, plug domain"/>
    <property type="match status" value="1"/>
</dbReference>
<dbReference type="RefSeq" id="WP_069946029.1">
    <property type="nucleotide sequence ID" value="NZ_CP014143.1"/>
</dbReference>
<evidence type="ECO:0000256" key="12">
    <source>
        <dbReference type="SAM" id="SignalP"/>
    </source>
</evidence>
<reference evidence="16" key="1">
    <citation type="submission" date="2016-01" db="EMBL/GenBank/DDBJ databases">
        <title>Complete genome sequence of Microbulbifer sp. CCB-MM1, a halophile isolated from Matang Mangrove Forest, Perak.</title>
        <authorList>
            <person name="Moh T.H."/>
            <person name="Dinesh B."/>
            <person name="Lau N.-S."/>
            <person name="Go F."/>
            <person name="Alexander Chong S.-C."/>
        </authorList>
    </citation>
    <scope>NUCLEOTIDE SEQUENCE [LARGE SCALE GENOMIC DNA]</scope>
    <source>
        <strain evidence="16">CCB-MM1</strain>
    </source>
</reference>
<sequence length="905" mass="100783" precursor="true">MSSTHKLGKNLARSALALAIAATTAYAQDAEEQESVVLPSEEAAEEVEEVYVTGSRIRRSNFDGATNVEVITRDDMSLEGVSGLDDMIDNLAQSTGATQGEQYTNSFTPAASSINFRGLGGNRTLVLLNGYRMPEYPLPFNGQSNFFNTSALPYSAVARTDILNNGGSAVYGSDAVAGVVNIFTRKAFDGTEISADFATTTEGGGDEQAFEFLTGTTFDRGWVTFAADYRSIDPIYGKDRDWLDSYKDQPLDQPYPDRALLELNNFTGLYMDPGAEACESSGTGYFYAERPGRGNYCGHDGDGDETLQSEQERYNLYLSGEYELSDNLTAFGTVLYNSTEITQDGFRLWWGGDILTADYATANWENSYIYLQKIFTPEETGSQSAVYEEDAINIQGGLKGTFDVAGNDYDWDLGITAGNYDSYNSMIRFKEEKINEYYLGTEDLFGFGITSGGEGSVYEFLPADVAQDLLGTYWQDANSQSAQVTFNVSGPTGFELPGGEVYFAASLETAYNEYTIELDERTLNQTGQGWFALTGTEGGGDRMRYAGSFEVSLPVTDNMEASLAARYDQYDDDSDVGGRPTLQGNYRWDITDWVAVRTSYAQSFRAPDMHYMFKDPSGFYTSAVDYRVCSPDGTTDDLCQAESMYSLASGNPELKEEEGENFGFGFVFTPLQDLKISVDYVDIRLSDVVTSESITSLLKDERDCAYSINNRDESSQYCQSVFAKVQRSLDPLTGDNTVDTLYTGPVNESDLQYKGVDLSIDYDLHTESYGTFGVKLDYSNTLSWKEREFSGDELIDYRDEMYDARTSGKANFSWMPNEDFIAAVTVLRTSSILNYDETDRLDPWYTGNLFMQYNYSDNLHLDMTVNNVTNERPPEDATWTGWPYFYRGIYNAYGRKVSFGVNYSF</sequence>
<keyword evidence="8 9" id="KW-0998">Cell outer membrane</keyword>
<feature type="short sequence motif" description="TonB C-terminal box" evidence="10">
    <location>
        <begin position="888"/>
        <end position="905"/>
    </location>
</feature>
<dbReference type="Proteomes" id="UP000095672">
    <property type="component" value="Chromosome"/>
</dbReference>